<dbReference type="Pfam" id="PF13855">
    <property type="entry name" value="LRR_8"/>
    <property type="match status" value="1"/>
</dbReference>
<name>A0A835MNW7_9ROSI</name>
<keyword evidence="6" id="KW-1133">Transmembrane helix</keyword>
<evidence type="ECO:0000256" key="7">
    <source>
        <dbReference type="ARBA" id="ARBA00023136"/>
    </source>
</evidence>
<dbReference type="AlphaFoldDB" id="A0A835MNW7"/>
<proteinExistence type="predicted"/>
<keyword evidence="8" id="KW-0675">Receptor</keyword>
<dbReference type="Proteomes" id="UP000657918">
    <property type="component" value="Unassembled WGS sequence"/>
</dbReference>
<keyword evidence="11" id="KW-1185">Reference proteome</keyword>
<dbReference type="FunFam" id="3.80.10.10:FF:000041">
    <property type="entry name" value="LRR receptor-like serine/threonine-protein kinase ERECTA"/>
    <property type="match status" value="1"/>
</dbReference>
<dbReference type="PANTHER" id="PTHR48061:SF46">
    <property type="entry name" value="LEUCINE-RICH REPEAT-CONTAINING N-TERMINAL PLANT-TYPE DOMAIN-CONTAINING PROTEIN"/>
    <property type="match status" value="1"/>
</dbReference>
<dbReference type="EMBL" id="JADGMS010000012">
    <property type="protein sequence ID" value="KAF9670999.1"/>
    <property type="molecule type" value="Genomic_DNA"/>
</dbReference>
<dbReference type="Gene3D" id="3.80.10.10">
    <property type="entry name" value="Ribonuclease Inhibitor"/>
    <property type="match status" value="1"/>
</dbReference>
<accession>A0A835MNW7</accession>
<dbReference type="InterPro" id="IPR001611">
    <property type="entry name" value="Leu-rich_rpt"/>
</dbReference>
<evidence type="ECO:0000256" key="9">
    <source>
        <dbReference type="ARBA" id="ARBA00023180"/>
    </source>
</evidence>
<keyword evidence="7" id="KW-0472">Membrane</keyword>
<comment type="subcellular location">
    <subcellularLocation>
        <location evidence="1">Membrane</location>
        <topology evidence="1">Single-pass type I membrane protein</topology>
    </subcellularLocation>
</comment>
<reference evidence="10 11" key="1">
    <citation type="submission" date="2020-10" db="EMBL/GenBank/DDBJ databases">
        <title>Plant Genome Project.</title>
        <authorList>
            <person name="Zhang R.-G."/>
        </authorList>
    </citation>
    <scope>NUCLEOTIDE SEQUENCE [LARGE SCALE GENOMIC DNA]</scope>
    <source>
        <strain evidence="10">FAFU-HL-1</strain>
        <tissue evidence="10">Leaf</tissue>
    </source>
</reference>
<dbReference type="GO" id="GO:0016020">
    <property type="term" value="C:membrane"/>
    <property type="evidence" value="ECO:0007669"/>
    <property type="project" value="UniProtKB-SubCell"/>
</dbReference>
<comment type="caution">
    <text evidence="10">The sequence shown here is derived from an EMBL/GenBank/DDBJ whole genome shotgun (WGS) entry which is preliminary data.</text>
</comment>
<keyword evidence="9" id="KW-0325">Glycoprotein</keyword>
<keyword evidence="3" id="KW-0812">Transmembrane</keyword>
<evidence type="ECO:0000256" key="3">
    <source>
        <dbReference type="ARBA" id="ARBA00022692"/>
    </source>
</evidence>
<gene>
    <name evidence="10" type="ORF">SADUNF_Sadunf12G0001200</name>
</gene>
<keyword evidence="2" id="KW-0433">Leucine-rich repeat</keyword>
<protein>
    <submittedName>
        <fullName evidence="10">Uncharacterized protein</fullName>
    </submittedName>
</protein>
<evidence type="ECO:0000256" key="5">
    <source>
        <dbReference type="ARBA" id="ARBA00022737"/>
    </source>
</evidence>
<dbReference type="Pfam" id="PF00560">
    <property type="entry name" value="LRR_1"/>
    <property type="match status" value="3"/>
</dbReference>
<evidence type="ECO:0000256" key="6">
    <source>
        <dbReference type="ARBA" id="ARBA00022989"/>
    </source>
</evidence>
<evidence type="ECO:0000256" key="8">
    <source>
        <dbReference type="ARBA" id="ARBA00023170"/>
    </source>
</evidence>
<evidence type="ECO:0000256" key="1">
    <source>
        <dbReference type="ARBA" id="ARBA00004479"/>
    </source>
</evidence>
<organism evidence="10 11">
    <name type="scientific">Salix dunnii</name>
    <dbReference type="NCBI Taxonomy" id="1413687"/>
    <lineage>
        <taxon>Eukaryota</taxon>
        <taxon>Viridiplantae</taxon>
        <taxon>Streptophyta</taxon>
        <taxon>Embryophyta</taxon>
        <taxon>Tracheophyta</taxon>
        <taxon>Spermatophyta</taxon>
        <taxon>Magnoliopsida</taxon>
        <taxon>eudicotyledons</taxon>
        <taxon>Gunneridae</taxon>
        <taxon>Pentapetalae</taxon>
        <taxon>rosids</taxon>
        <taxon>fabids</taxon>
        <taxon>Malpighiales</taxon>
        <taxon>Salicaceae</taxon>
        <taxon>Saliceae</taxon>
        <taxon>Salix</taxon>
    </lineage>
</organism>
<dbReference type="SUPFAM" id="SSF52058">
    <property type="entry name" value="L domain-like"/>
    <property type="match status" value="1"/>
</dbReference>
<keyword evidence="5" id="KW-0677">Repeat</keyword>
<dbReference type="OrthoDB" id="1678220at2759"/>
<dbReference type="InterPro" id="IPR032675">
    <property type="entry name" value="LRR_dom_sf"/>
</dbReference>
<evidence type="ECO:0000313" key="11">
    <source>
        <dbReference type="Proteomes" id="UP000657918"/>
    </source>
</evidence>
<evidence type="ECO:0000313" key="10">
    <source>
        <dbReference type="EMBL" id="KAF9670999.1"/>
    </source>
</evidence>
<evidence type="ECO:0000256" key="2">
    <source>
        <dbReference type="ARBA" id="ARBA00022614"/>
    </source>
</evidence>
<keyword evidence="4" id="KW-0732">Signal</keyword>
<sequence length="238" mass="26515">MEVLALASNSKLTGEISSSVCNLQFLQLLDLSNNGFSGFVPQCLGNFSNSLSILNLGINNLQGTIFSTFSKGNNLGYLNLNGNELEGKIPSSIINCAMLEVLDLGNNKIEDTFPYFLQTLPELHVLVVKSNKLHSFMNGPTTNDSFPKLWIFDISNNNLSGSLPTEYLYSLKALMVYDRNSIYMMARNYSQYDFSIRVTWKGFKTKFEKIQSTLGILDFSNNNFTGEIPKLLGKLNGL</sequence>
<dbReference type="InterPro" id="IPR046956">
    <property type="entry name" value="RLP23-like"/>
</dbReference>
<dbReference type="PANTHER" id="PTHR48061">
    <property type="entry name" value="LEUCINE-RICH REPEAT RECEPTOR PROTEIN KINASE EMS1-LIKE-RELATED"/>
    <property type="match status" value="1"/>
</dbReference>
<evidence type="ECO:0000256" key="4">
    <source>
        <dbReference type="ARBA" id="ARBA00022729"/>
    </source>
</evidence>